<organism evidence="10 11">
    <name type="scientific">Turicibacter bilis</name>
    <dbReference type="NCBI Taxonomy" id="2735723"/>
    <lineage>
        <taxon>Bacteria</taxon>
        <taxon>Bacillati</taxon>
        <taxon>Bacillota</taxon>
        <taxon>Erysipelotrichia</taxon>
        <taxon>Erysipelotrichales</taxon>
        <taxon>Turicibacteraceae</taxon>
        <taxon>Turicibacter</taxon>
    </lineage>
</organism>
<evidence type="ECO:0000313" key="10">
    <source>
        <dbReference type="EMBL" id="UUF08375.1"/>
    </source>
</evidence>
<dbReference type="EMBL" id="CP071250">
    <property type="protein sequence ID" value="UUF08375.1"/>
    <property type="molecule type" value="Genomic_DNA"/>
</dbReference>
<accession>A0A9Q9CH03</accession>
<keyword evidence="3" id="KW-1003">Cell membrane</keyword>
<feature type="transmembrane region" description="Helical" evidence="7">
    <location>
        <begin position="50"/>
        <end position="70"/>
    </location>
</feature>
<sequence>MLNQKRTKRLLRSNWYYGVWILVSFVLTFMMQWVQLGSLPNVLQFIHESTFYFVVNFGIVLASMSLVLLVKQKVFMFSLITFVWSFLSLANAIVSHFRGTPLMFSDVFLIKEAVKLVDLYFTPATMITFVGLIVILMIVIGFLWKIKSSVKKIDYVLCGVILSCTTLGLYTVERNDWMAPIKSNYMKSYQTYGFSYSILNSIYPYLGSNQLVYDENMDEIMNAMSLPVAAQMRSTIDSESPYNLIVVQLESFMDPLLIQGAEYSEDPIATFRALTEYSPNGYITVPTFGAGTVMTEFEVLTSISMSALKPGEIPYDQLLCTTPVQSLATIFNAKGYQTTFLHNYEGNFYNRHLAIGNLGFDVYVPLEYMAGDHGVHQIDKTDDGLLFNYVIQALEQSEEPDFIYAVTAGTHQPYSTTDGTDSEIIVSGDLSKEYRLPLQDYVNRMHSLDEQIKRLVEYVNNSDEPTLLVFFSDHLPNLSAVTDESTYDVDLYQTPYLIYSNAPLNPVLPYENMTSYQLGAYALNLLGIDSGAMHKIHDIYADSDDYQSILDTVQKDLLYGEGRFYESQLLPSSSNLFFGLGELSIESVEQTGNVLSIHGNGFSSESRVYLDGEALSTTFVSPQLLQVVAPSQTYQTIEIKQHSGVNQAIGQGIQITISELN</sequence>
<keyword evidence="5 7" id="KW-1133">Transmembrane helix</keyword>
<dbReference type="Gene3D" id="3.40.720.10">
    <property type="entry name" value="Alkaline Phosphatase, subunit A"/>
    <property type="match status" value="1"/>
</dbReference>
<dbReference type="PANTHER" id="PTHR47371:SF3">
    <property type="entry name" value="PHOSPHOGLYCEROL TRANSFERASE I"/>
    <property type="match status" value="1"/>
</dbReference>
<dbReference type="Proteomes" id="UP001058072">
    <property type="component" value="Chromosome"/>
</dbReference>
<dbReference type="InterPro" id="IPR002909">
    <property type="entry name" value="IPT_dom"/>
</dbReference>
<gene>
    <name evidence="10" type="ORF">J0J70_12515</name>
</gene>
<dbReference type="GO" id="GO:0005886">
    <property type="term" value="C:plasma membrane"/>
    <property type="evidence" value="ECO:0007669"/>
    <property type="project" value="UniProtKB-SubCell"/>
</dbReference>
<evidence type="ECO:0000256" key="7">
    <source>
        <dbReference type="SAM" id="Phobius"/>
    </source>
</evidence>
<feature type="transmembrane region" description="Helical" evidence="7">
    <location>
        <begin position="15"/>
        <end position="34"/>
    </location>
</feature>
<evidence type="ECO:0000313" key="11">
    <source>
        <dbReference type="Proteomes" id="UP001058072"/>
    </source>
</evidence>
<dbReference type="Pfam" id="PF00884">
    <property type="entry name" value="Sulfatase"/>
    <property type="match status" value="1"/>
</dbReference>
<evidence type="ECO:0000256" key="2">
    <source>
        <dbReference type="ARBA" id="ARBA00004936"/>
    </source>
</evidence>
<feature type="transmembrane region" description="Helical" evidence="7">
    <location>
        <begin position="77"/>
        <end position="99"/>
    </location>
</feature>
<dbReference type="InterPro" id="IPR000917">
    <property type="entry name" value="Sulfatase_N"/>
</dbReference>
<dbReference type="Gene3D" id="2.60.40.10">
    <property type="entry name" value="Immunoglobulins"/>
    <property type="match status" value="1"/>
</dbReference>
<dbReference type="Pfam" id="PF01833">
    <property type="entry name" value="TIG"/>
    <property type="match status" value="1"/>
</dbReference>
<reference evidence="10" key="1">
    <citation type="submission" date="2021-03" db="EMBL/GenBank/DDBJ databases">
        <title>Comparative Genomics and Metabolomics in the genus Turicibacter.</title>
        <authorList>
            <person name="Maki J."/>
            <person name="Looft T."/>
        </authorList>
    </citation>
    <scope>NUCLEOTIDE SEQUENCE</scope>
    <source>
        <strain evidence="10">ISU324</strain>
    </source>
</reference>
<feature type="transmembrane region" description="Helical" evidence="7">
    <location>
        <begin position="119"/>
        <end position="143"/>
    </location>
</feature>
<feature type="domain" description="IPT/TIG" evidence="9">
    <location>
        <begin position="590"/>
        <end position="640"/>
    </location>
</feature>
<evidence type="ECO:0000256" key="5">
    <source>
        <dbReference type="ARBA" id="ARBA00022989"/>
    </source>
</evidence>
<comment type="subcellular location">
    <subcellularLocation>
        <location evidence="1">Cell membrane</location>
        <topology evidence="1">Multi-pass membrane protein</topology>
    </subcellularLocation>
</comment>
<evidence type="ECO:0000256" key="3">
    <source>
        <dbReference type="ARBA" id="ARBA00022475"/>
    </source>
</evidence>
<evidence type="ECO:0000256" key="6">
    <source>
        <dbReference type="ARBA" id="ARBA00023136"/>
    </source>
</evidence>
<dbReference type="PANTHER" id="PTHR47371">
    <property type="entry name" value="LIPOTEICHOIC ACID SYNTHASE"/>
    <property type="match status" value="1"/>
</dbReference>
<feature type="domain" description="Sulfatase N-terminal" evidence="8">
    <location>
        <begin position="243"/>
        <end position="504"/>
    </location>
</feature>
<dbReference type="SUPFAM" id="SSF81296">
    <property type="entry name" value="E set domains"/>
    <property type="match status" value="1"/>
</dbReference>
<proteinExistence type="predicted"/>
<protein>
    <submittedName>
        <fullName evidence="10">LTA synthase family protein</fullName>
    </submittedName>
</protein>
<keyword evidence="4 7" id="KW-0812">Transmembrane</keyword>
<comment type="pathway">
    <text evidence="2">Cell wall biogenesis; lipoteichoic acid biosynthesis.</text>
</comment>
<keyword evidence="6 7" id="KW-0472">Membrane</keyword>
<evidence type="ECO:0000256" key="1">
    <source>
        <dbReference type="ARBA" id="ARBA00004651"/>
    </source>
</evidence>
<dbReference type="AlphaFoldDB" id="A0A9Q9CH03"/>
<evidence type="ECO:0000259" key="9">
    <source>
        <dbReference type="Pfam" id="PF01833"/>
    </source>
</evidence>
<dbReference type="SUPFAM" id="SSF53649">
    <property type="entry name" value="Alkaline phosphatase-like"/>
    <property type="match status" value="1"/>
</dbReference>
<dbReference type="InterPro" id="IPR013783">
    <property type="entry name" value="Ig-like_fold"/>
</dbReference>
<dbReference type="RefSeq" id="WP_212724111.1">
    <property type="nucleotide sequence ID" value="NZ_CP071250.1"/>
</dbReference>
<name>A0A9Q9CH03_9FIRM</name>
<evidence type="ECO:0000259" key="8">
    <source>
        <dbReference type="Pfam" id="PF00884"/>
    </source>
</evidence>
<dbReference type="InterPro" id="IPR050448">
    <property type="entry name" value="OpgB/LTA_synthase_biosynth"/>
</dbReference>
<feature type="transmembrane region" description="Helical" evidence="7">
    <location>
        <begin position="155"/>
        <end position="172"/>
    </location>
</feature>
<dbReference type="InterPro" id="IPR014756">
    <property type="entry name" value="Ig_E-set"/>
</dbReference>
<dbReference type="InterPro" id="IPR017850">
    <property type="entry name" value="Alkaline_phosphatase_core_sf"/>
</dbReference>
<dbReference type="CDD" id="cd16015">
    <property type="entry name" value="LTA_synthase"/>
    <property type="match status" value="1"/>
</dbReference>
<evidence type="ECO:0000256" key="4">
    <source>
        <dbReference type="ARBA" id="ARBA00022692"/>
    </source>
</evidence>